<keyword evidence="3" id="KW-1185">Reference proteome</keyword>
<feature type="compositionally biased region" description="Low complexity" evidence="1">
    <location>
        <begin position="14"/>
        <end position="39"/>
    </location>
</feature>
<accession>A0ABV5N2S2</accession>
<evidence type="ECO:0000313" key="2">
    <source>
        <dbReference type="EMBL" id="MFB9464568.1"/>
    </source>
</evidence>
<reference evidence="2 3" key="1">
    <citation type="submission" date="2024-09" db="EMBL/GenBank/DDBJ databases">
        <authorList>
            <person name="Sun Q."/>
            <person name="Mori K."/>
        </authorList>
    </citation>
    <scope>NUCLEOTIDE SEQUENCE [LARGE SCALE GENOMIC DNA]</scope>
    <source>
        <strain evidence="2 3">JCM 6917</strain>
    </source>
</reference>
<sequence length="98" mass="10924">MRTRREERDSRGTPARGPAPAHEPPAGARLPGGRPAPAPVAALRRCRTLSGGDPQWYFQMYGPQRDAQSFHEEWGRESRFTRDSEGGNRLVLTILLQG</sequence>
<dbReference type="RefSeq" id="WP_381347166.1">
    <property type="nucleotide sequence ID" value="NZ_JBHMCY010000032.1"/>
</dbReference>
<gene>
    <name evidence="2" type="ORF">ACFF45_18100</name>
</gene>
<evidence type="ECO:0000313" key="3">
    <source>
        <dbReference type="Proteomes" id="UP001589709"/>
    </source>
</evidence>
<proteinExistence type="predicted"/>
<feature type="compositionally biased region" description="Basic and acidic residues" evidence="1">
    <location>
        <begin position="1"/>
        <end position="11"/>
    </location>
</feature>
<protein>
    <submittedName>
        <fullName evidence="2">Uncharacterized protein</fullName>
    </submittedName>
</protein>
<name>A0ABV5N2S2_9ACTN</name>
<evidence type="ECO:0000256" key="1">
    <source>
        <dbReference type="SAM" id="MobiDB-lite"/>
    </source>
</evidence>
<dbReference type="EMBL" id="JBHMCY010000032">
    <property type="protein sequence ID" value="MFB9464568.1"/>
    <property type="molecule type" value="Genomic_DNA"/>
</dbReference>
<comment type="caution">
    <text evidence="2">The sequence shown here is derived from an EMBL/GenBank/DDBJ whole genome shotgun (WGS) entry which is preliminary data.</text>
</comment>
<organism evidence="2 3">
    <name type="scientific">Streptomyces cinereospinus</name>
    <dbReference type="NCBI Taxonomy" id="285561"/>
    <lineage>
        <taxon>Bacteria</taxon>
        <taxon>Bacillati</taxon>
        <taxon>Actinomycetota</taxon>
        <taxon>Actinomycetes</taxon>
        <taxon>Kitasatosporales</taxon>
        <taxon>Streptomycetaceae</taxon>
        <taxon>Streptomyces</taxon>
    </lineage>
</organism>
<feature type="region of interest" description="Disordered" evidence="1">
    <location>
        <begin position="1"/>
        <end position="39"/>
    </location>
</feature>
<dbReference type="Proteomes" id="UP001589709">
    <property type="component" value="Unassembled WGS sequence"/>
</dbReference>